<dbReference type="EMBL" id="CAJNOQ010022048">
    <property type="protein sequence ID" value="CAF1495473.1"/>
    <property type="molecule type" value="Genomic_DNA"/>
</dbReference>
<organism evidence="2 4">
    <name type="scientific">Didymodactylos carnosus</name>
    <dbReference type="NCBI Taxonomy" id="1234261"/>
    <lineage>
        <taxon>Eukaryota</taxon>
        <taxon>Metazoa</taxon>
        <taxon>Spiralia</taxon>
        <taxon>Gnathifera</taxon>
        <taxon>Rotifera</taxon>
        <taxon>Eurotatoria</taxon>
        <taxon>Bdelloidea</taxon>
        <taxon>Philodinida</taxon>
        <taxon>Philodinidae</taxon>
        <taxon>Didymodactylos</taxon>
    </lineage>
</organism>
<reference evidence="2" key="1">
    <citation type="submission" date="2021-02" db="EMBL/GenBank/DDBJ databases">
        <authorList>
            <person name="Nowell W R."/>
        </authorList>
    </citation>
    <scope>NUCLEOTIDE SEQUENCE</scope>
</reference>
<evidence type="ECO:0000313" key="4">
    <source>
        <dbReference type="Proteomes" id="UP000663829"/>
    </source>
</evidence>
<name>A0A815SS74_9BILA</name>
<dbReference type="AlphaFoldDB" id="A0A815SS74"/>
<dbReference type="Proteomes" id="UP000681722">
    <property type="component" value="Unassembled WGS sequence"/>
</dbReference>
<evidence type="ECO:0000259" key="1">
    <source>
        <dbReference type="Pfam" id="PF08445"/>
    </source>
</evidence>
<protein>
    <recommendedName>
        <fullName evidence="1">GCN5-related N-acetyltransferase Rv2170-like domain-containing protein</fullName>
    </recommendedName>
</protein>
<proteinExistence type="predicted"/>
<gene>
    <name evidence="2" type="ORF">GPM918_LOCUS36447</name>
    <name evidence="3" type="ORF">SRO942_LOCUS37185</name>
</gene>
<dbReference type="Gene3D" id="3.40.630.30">
    <property type="match status" value="1"/>
</dbReference>
<dbReference type="EMBL" id="CAJOBC010087551">
    <property type="protein sequence ID" value="CAF4357998.1"/>
    <property type="molecule type" value="Genomic_DNA"/>
</dbReference>
<feature type="domain" description="GCN5-related N-acetyltransferase Rv2170-like" evidence="1">
    <location>
        <begin position="233"/>
        <end position="298"/>
    </location>
</feature>
<dbReference type="Proteomes" id="UP000663829">
    <property type="component" value="Unassembled WGS sequence"/>
</dbReference>
<dbReference type="SUPFAM" id="SSF55729">
    <property type="entry name" value="Acyl-CoA N-acyltransferases (Nat)"/>
    <property type="match status" value="1"/>
</dbReference>
<dbReference type="GO" id="GO:0016747">
    <property type="term" value="F:acyltransferase activity, transferring groups other than amino-acyl groups"/>
    <property type="evidence" value="ECO:0007669"/>
    <property type="project" value="InterPro"/>
</dbReference>
<dbReference type="InterPro" id="IPR016181">
    <property type="entry name" value="Acyl_CoA_acyltransferase"/>
</dbReference>
<evidence type="ECO:0000313" key="2">
    <source>
        <dbReference type="EMBL" id="CAF1495473.1"/>
    </source>
</evidence>
<evidence type="ECO:0000313" key="3">
    <source>
        <dbReference type="EMBL" id="CAF4357998.1"/>
    </source>
</evidence>
<dbReference type="Pfam" id="PF08445">
    <property type="entry name" value="FR47"/>
    <property type="match status" value="1"/>
</dbReference>
<dbReference type="InterPro" id="IPR013653">
    <property type="entry name" value="GCN5-like_dom"/>
</dbReference>
<accession>A0A815SS74</accession>
<keyword evidence="4" id="KW-1185">Reference proteome</keyword>
<sequence>MEMEIIEPNNLENFKQKTDTFLLQNLAFNSGILGLRRDTCIEYNTLLCIIRNSETNLIELVSIFNDKYAGSISKQLEHQTSEQRKQIFQLLVKTVFEKKIWIKGLSDEPHNCLLFEQCWKEVLENKFKQSKYEFHLVLYQLNKHNLKLFPSENRKCQVVTLEYFEVWKQRLLKFGMRYFVDSKMDLSSWETSEAKSEFIEKTVSRFIALRSLYVLCDSETNEPQSMSCIVSRTSIGGRIAWVYTPPDLRGIGLSKQCVSQMCKHCFEIEPNWNFIFLYADCDNPFSNSVYTRIGFERKELCDVMLFDYN</sequence>
<comment type="caution">
    <text evidence="2">The sequence shown here is derived from an EMBL/GenBank/DDBJ whole genome shotgun (WGS) entry which is preliminary data.</text>
</comment>